<keyword evidence="2" id="KW-1185">Reference proteome</keyword>
<dbReference type="Proteomes" id="UP000765509">
    <property type="component" value="Unassembled WGS sequence"/>
</dbReference>
<evidence type="ECO:0000313" key="1">
    <source>
        <dbReference type="EMBL" id="MBW0495422.1"/>
    </source>
</evidence>
<comment type="caution">
    <text evidence="1">The sequence shown here is derived from an EMBL/GenBank/DDBJ whole genome shotgun (WGS) entry which is preliminary data.</text>
</comment>
<gene>
    <name evidence="1" type="ORF">O181_035137</name>
</gene>
<dbReference type="EMBL" id="AVOT02013088">
    <property type="protein sequence ID" value="MBW0495422.1"/>
    <property type="molecule type" value="Genomic_DNA"/>
</dbReference>
<organism evidence="1 2">
    <name type="scientific">Austropuccinia psidii MF-1</name>
    <dbReference type="NCBI Taxonomy" id="1389203"/>
    <lineage>
        <taxon>Eukaryota</taxon>
        <taxon>Fungi</taxon>
        <taxon>Dikarya</taxon>
        <taxon>Basidiomycota</taxon>
        <taxon>Pucciniomycotina</taxon>
        <taxon>Pucciniomycetes</taxon>
        <taxon>Pucciniales</taxon>
        <taxon>Sphaerophragmiaceae</taxon>
        <taxon>Austropuccinia</taxon>
    </lineage>
</organism>
<dbReference type="AlphaFoldDB" id="A0A9Q3D819"/>
<name>A0A9Q3D819_9BASI</name>
<reference evidence="1" key="1">
    <citation type="submission" date="2021-03" db="EMBL/GenBank/DDBJ databases">
        <title>Draft genome sequence of rust myrtle Austropuccinia psidii MF-1, a brazilian biotype.</title>
        <authorList>
            <person name="Quecine M.C."/>
            <person name="Pachon D.M.R."/>
            <person name="Bonatelli M.L."/>
            <person name="Correr F.H."/>
            <person name="Franceschini L.M."/>
            <person name="Leite T.F."/>
            <person name="Margarido G.R.A."/>
            <person name="Almeida C.A."/>
            <person name="Ferrarezi J.A."/>
            <person name="Labate C.A."/>
        </authorList>
    </citation>
    <scope>NUCLEOTIDE SEQUENCE</scope>
    <source>
        <strain evidence="1">MF-1</strain>
    </source>
</reference>
<accession>A0A9Q3D819</accession>
<sequence length="69" mass="7926">MNSQNPAYCLAPSLVRNVSSLRRSHSCLSFIGDQNTKGARWHVPWSIRELPYENLERLRRGRAAKIDSD</sequence>
<evidence type="ECO:0000313" key="2">
    <source>
        <dbReference type="Proteomes" id="UP000765509"/>
    </source>
</evidence>
<protein>
    <submittedName>
        <fullName evidence="1">Uncharacterized protein</fullName>
    </submittedName>
</protein>
<proteinExistence type="predicted"/>